<proteinExistence type="predicted"/>
<evidence type="ECO:0000256" key="1">
    <source>
        <dbReference type="SAM" id="Phobius"/>
    </source>
</evidence>
<gene>
    <name evidence="2" type="ORF">K432DRAFT_172067</name>
</gene>
<organism evidence="2 3">
    <name type="scientific">Lepidopterella palustris CBS 459.81</name>
    <dbReference type="NCBI Taxonomy" id="1314670"/>
    <lineage>
        <taxon>Eukaryota</taxon>
        <taxon>Fungi</taxon>
        <taxon>Dikarya</taxon>
        <taxon>Ascomycota</taxon>
        <taxon>Pezizomycotina</taxon>
        <taxon>Dothideomycetes</taxon>
        <taxon>Pleosporomycetidae</taxon>
        <taxon>Mytilinidiales</taxon>
        <taxon>Argynnaceae</taxon>
        <taxon>Lepidopterella</taxon>
    </lineage>
</organism>
<sequence length="149" mass="16671">MSVTSLSATHSGAIILNALYRSADEHALLQKVLFVPSLCVNVFILPRGFSIDMSRRFIINNSNLGGRQVAIVEKLSGTGTPHWQIGTMGGRPSRTFGGTIRLARSRVVDTGYSKYHYGRSHTVCLKADMQAQSRELRHAWMRRIRRTNN</sequence>
<reference evidence="2 3" key="1">
    <citation type="journal article" date="2016" name="Nat. Commun.">
        <title>Ectomycorrhizal ecology is imprinted in the genome of the dominant symbiotic fungus Cenococcum geophilum.</title>
        <authorList>
            <consortium name="DOE Joint Genome Institute"/>
            <person name="Peter M."/>
            <person name="Kohler A."/>
            <person name="Ohm R.A."/>
            <person name="Kuo A."/>
            <person name="Krutzmann J."/>
            <person name="Morin E."/>
            <person name="Arend M."/>
            <person name="Barry K.W."/>
            <person name="Binder M."/>
            <person name="Choi C."/>
            <person name="Clum A."/>
            <person name="Copeland A."/>
            <person name="Grisel N."/>
            <person name="Haridas S."/>
            <person name="Kipfer T."/>
            <person name="LaButti K."/>
            <person name="Lindquist E."/>
            <person name="Lipzen A."/>
            <person name="Maire R."/>
            <person name="Meier B."/>
            <person name="Mihaltcheva S."/>
            <person name="Molinier V."/>
            <person name="Murat C."/>
            <person name="Poggeler S."/>
            <person name="Quandt C.A."/>
            <person name="Sperisen C."/>
            <person name="Tritt A."/>
            <person name="Tisserant E."/>
            <person name="Crous P.W."/>
            <person name="Henrissat B."/>
            <person name="Nehls U."/>
            <person name="Egli S."/>
            <person name="Spatafora J.W."/>
            <person name="Grigoriev I.V."/>
            <person name="Martin F.M."/>
        </authorList>
    </citation>
    <scope>NUCLEOTIDE SEQUENCE [LARGE SCALE GENOMIC DNA]</scope>
    <source>
        <strain evidence="2 3">CBS 459.81</strain>
    </source>
</reference>
<feature type="transmembrane region" description="Helical" evidence="1">
    <location>
        <begin position="28"/>
        <end position="46"/>
    </location>
</feature>
<evidence type="ECO:0000313" key="2">
    <source>
        <dbReference type="EMBL" id="OCK83681.1"/>
    </source>
</evidence>
<dbReference type="Proteomes" id="UP000250266">
    <property type="component" value="Unassembled WGS sequence"/>
</dbReference>
<keyword evidence="1" id="KW-0472">Membrane</keyword>
<keyword evidence="1" id="KW-1133">Transmembrane helix</keyword>
<keyword evidence="3" id="KW-1185">Reference proteome</keyword>
<keyword evidence="1" id="KW-0812">Transmembrane</keyword>
<evidence type="ECO:0000313" key="3">
    <source>
        <dbReference type="Proteomes" id="UP000250266"/>
    </source>
</evidence>
<dbReference type="AlphaFoldDB" id="A0A8E2EH37"/>
<dbReference type="EMBL" id="KV744855">
    <property type="protein sequence ID" value="OCK83681.1"/>
    <property type="molecule type" value="Genomic_DNA"/>
</dbReference>
<protein>
    <submittedName>
        <fullName evidence="2">Uncharacterized protein</fullName>
    </submittedName>
</protein>
<accession>A0A8E2EH37</accession>
<name>A0A8E2EH37_9PEZI</name>